<dbReference type="InterPro" id="IPR050446">
    <property type="entry name" value="FAD-oxidoreductase/Apoptosis"/>
</dbReference>
<proteinExistence type="predicted"/>
<evidence type="ECO:0000256" key="1">
    <source>
        <dbReference type="ARBA" id="ARBA00001974"/>
    </source>
</evidence>
<comment type="cofactor">
    <cofactor evidence="1">
        <name>FAD</name>
        <dbReference type="ChEBI" id="CHEBI:57692"/>
    </cofactor>
</comment>
<dbReference type="EMBL" id="JAHOPC010000002">
    <property type="protein sequence ID" value="MBU8865637.1"/>
    <property type="molecule type" value="Genomic_DNA"/>
</dbReference>
<evidence type="ECO:0000259" key="5">
    <source>
        <dbReference type="Pfam" id="PF07992"/>
    </source>
</evidence>
<evidence type="ECO:0000313" key="8">
    <source>
        <dbReference type="Proteomes" id="UP000824166"/>
    </source>
</evidence>
<evidence type="ECO:0000256" key="4">
    <source>
        <dbReference type="ARBA" id="ARBA00023002"/>
    </source>
</evidence>
<evidence type="ECO:0000259" key="6">
    <source>
        <dbReference type="Pfam" id="PF14759"/>
    </source>
</evidence>
<evidence type="ECO:0000256" key="2">
    <source>
        <dbReference type="ARBA" id="ARBA00022630"/>
    </source>
</evidence>
<reference evidence="7 8" key="1">
    <citation type="submission" date="2021-06" db="EMBL/GenBank/DDBJ databases">
        <authorList>
            <person name="Jeong J.W."/>
        </authorList>
    </citation>
    <scope>NUCLEOTIDE SEQUENCE [LARGE SCALE GENOMIC DNA]</scope>
    <source>
        <strain evidence="7 8">MMS21-TAE1-1</strain>
    </source>
</reference>
<dbReference type="PANTHER" id="PTHR43557">
    <property type="entry name" value="APOPTOSIS-INDUCING FACTOR 1"/>
    <property type="match status" value="1"/>
</dbReference>
<sequence>MTIVIAGGALAGLRTAENLRSGGWTGRIVVASDEQEMPYNRPPLSKELLWGTMEREDLTFALSDSVADVDWLLGSPVVKADLESHVLTLATGTELSFSGLVAATGVSSRRLSAPGPVQGRTVLRTLADAAALRSALVPGAHVVILGAGFIGCEVAATARKLGCEVDVVAMDPCAMFVPLGEMVGGEVQRRHEALGVRFHMSRTILATEGNGRVEGVVLDNGQHLPADILLETIGSVPNAGWLDGNGLDLTNGILCDAQMRAGGRPGVVAVGDAARFANPVFNAPPLRIEHWQTAIDTAGFAARTLLYDLGVTQDIPPAVALMPWFWSDQGDVRLTSYGMLGLADEVEILEGDLSAECAVAYRRGGAPVGVVLIGMKERAARFKRWLSDERKAVSMSA</sequence>
<gene>
    <name evidence="7" type="ORF">KSW38_04955</name>
</gene>
<comment type="caution">
    <text evidence="7">The sequence shown here is derived from an EMBL/GenBank/DDBJ whole genome shotgun (WGS) entry which is preliminary data.</text>
</comment>
<dbReference type="InterPro" id="IPR023753">
    <property type="entry name" value="FAD/NAD-binding_dom"/>
</dbReference>
<dbReference type="RefSeq" id="WP_216923382.1">
    <property type="nucleotide sequence ID" value="NZ_JAHOPC010000002.1"/>
</dbReference>
<keyword evidence="4" id="KW-0560">Oxidoreductase</keyword>
<feature type="domain" description="FAD/NAD(P)-binding" evidence="5">
    <location>
        <begin position="2"/>
        <end position="298"/>
    </location>
</feature>
<dbReference type="Pfam" id="PF14759">
    <property type="entry name" value="Reductase_C"/>
    <property type="match status" value="1"/>
</dbReference>
<dbReference type="Pfam" id="PF07992">
    <property type="entry name" value="Pyr_redox_2"/>
    <property type="match status" value="1"/>
</dbReference>
<keyword evidence="3" id="KW-0274">FAD</keyword>
<evidence type="ECO:0000256" key="3">
    <source>
        <dbReference type="ARBA" id="ARBA00022827"/>
    </source>
</evidence>
<name>A0ABS6I2S0_9MICC</name>
<evidence type="ECO:0000313" key="7">
    <source>
        <dbReference type="EMBL" id="MBU8865637.1"/>
    </source>
</evidence>
<dbReference type="Proteomes" id="UP000824166">
    <property type="component" value="Unassembled WGS sequence"/>
</dbReference>
<accession>A0ABS6I2S0</accession>
<dbReference type="InterPro" id="IPR028202">
    <property type="entry name" value="Reductase_C"/>
</dbReference>
<feature type="domain" description="Reductase C-terminal" evidence="6">
    <location>
        <begin position="324"/>
        <end position="391"/>
    </location>
</feature>
<protein>
    <submittedName>
        <fullName evidence="7">FAD-dependent oxidoreductase</fullName>
    </submittedName>
</protein>
<dbReference type="PANTHER" id="PTHR43557:SF2">
    <property type="entry name" value="RIESKE DOMAIN-CONTAINING PROTEIN-RELATED"/>
    <property type="match status" value="1"/>
</dbReference>
<keyword evidence="8" id="KW-1185">Reference proteome</keyword>
<keyword evidence="2" id="KW-0285">Flavoprotein</keyword>
<organism evidence="7 8">
    <name type="scientific">Paenarthrobacter aromaticivorans</name>
    <dbReference type="NCBI Taxonomy" id="2849150"/>
    <lineage>
        <taxon>Bacteria</taxon>
        <taxon>Bacillati</taxon>
        <taxon>Actinomycetota</taxon>
        <taxon>Actinomycetes</taxon>
        <taxon>Micrococcales</taxon>
        <taxon>Micrococcaceae</taxon>
        <taxon>Paenarthrobacter</taxon>
    </lineage>
</organism>